<name>A0A1G4GAY7_9BACT</name>
<proteinExistence type="predicted"/>
<organism evidence="1 2">
    <name type="scientific">Petrimonas mucosa</name>
    <dbReference type="NCBI Taxonomy" id="1642646"/>
    <lineage>
        <taxon>Bacteria</taxon>
        <taxon>Pseudomonadati</taxon>
        <taxon>Bacteroidota</taxon>
        <taxon>Bacteroidia</taxon>
        <taxon>Bacteroidales</taxon>
        <taxon>Dysgonomonadaceae</taxon>
        <taxon>Petrimonas</taxon>
    </lineage>
</organism>
<protein>
    <submittedName>
        <fullName evidence="1">Uncharacterized protein</fullName>
    </submittedName>
</protein>
<accession>A0A1G4GAY7</accession>
<dbReference type="RefSeq" id="WP_143102488.1">
    <property type="nucleotide sequence ID" value="NZ_DUQN01000033.1"/>
</dbReference>
<dbReference type="Proteomes" id="UP000178485">
    <property type="component" value="Chromosome i"/>
</dbReference>
<dbReference type="EMBL" id="LT608328">
    <property type="protein sequence ID" value="SCM59722.1"/>
    <property type="molecule type" value="Genomic_DNA"/>
</dbReference>
<evidence type="ECO:0000313" key="1">
    <source>
        <dbReference type="EMBL" id="SCM59722.1"/>
    </source>
</evidence>
<reference evidence="1 2" key="1">
    <citation type="submission" date="2016-08" db="EMBL/GenBank/DDBJ databases">
        <authorList>
            <person name="Seilhamer J.J."/>
        </authorList>
    </citation>
    <scope>NUCLEOTIDE SEQUENCE [LARGE SCALE GENOMIC DNA]</scope>
    <source>
        <strain evidence="1">ING2-E5A</strain>
    </source>
</reference>
<keyword evidence="2" id="KW-1185">Reference proteome</keyword>
<dbReference type="AlphaFoldDB" id="A0A1G4GAY7"/>
<evidence type="ECO:0000313" key="2">
    <source>
        <dbReference type="Proteomes" id="UP000178485"/>
    </source>
</evidence>
<gene>
    <name evidence="1" type="ORF">ING2E5A_2927</name>
</gene>
<sequence>MKKRYESILPLIFVAMCAICLIGCSREKEEEGLGGSRPNYNMLSDLSQPDAMLYTTEWQWPYPNSEVYTLIFDRTECTFTDRNSGTNATYSYSFNFPAIILTPVSEGGEVITGTITGGTATRADKVNFKNAKGEQVWKEMTRRK</sequence>
<dbReference type="KEGG" id="pmuc:ING2E5A_2927"/>